<evidence type="ECO:0000313" key="8">
    <source>
        <dbReference type="EMBL" id="KAL2070567.1"/>
    </source>
</evidence>
<proteinExistence type="inferred from homology"/>
<evidence type="ECO:0000256" key="3">
    <source>
        <dbReference type="ARBA" id="ARBA00022692"/>
    </source>
</evidence>
<keyword evidence="9" id="KW-1185">Reference proteome</keyword>
<feature type="transmembrane region" description="Helical" evidence="6">
    <location>
        <begin position="489"/>
        <end position="508"/>
    </location>
</feature>
<feature type="transmembrane region" description="Helical" evidence="6">
    <location>
        <begin position="45"/>
        <end position="66"/>
    </location>
</feature>
<dbReference type="InterPro" id="IPR050360">
    <property type="entry name" value="MFS_Sugar_Transporters"/>
</dbReference>
<evidence type="ECO:0000256" key="5">
    <source>
        <dbReference type="ARBA" id="ARBA00023136"/>
    </source>
</evidence>
<dbReference type="PANTHER" id="PTHR48022">
    <property type="entry name" value="PLASTIDIC GLUCOSE TRANSPORTER 4"/>
    <property type="match status" value="1"/>
</dbReference>
<feature type="transmembrane region" description="Helical" evidence="6">
    <location>
        <begin position="141"/>
        <end position="163"/>
    </location>
</feature>
<dbReference type="EMBL" id="JAZHXI010000006">
    <property type="protein sequence ID" value="KAL2070567.1"/>
    <property type="molecule type" value="Genomic_DNA"/>
</dbReference>
<keyword evidence="5 6" id="KW-0472">Membrane</keyword>
<dbReference type="Gene3D" id="1.20.1250.20">
    <property type="entry name" value="MFS general substrate transporter like domains"/>
    <property type="match status" value="1"/>
</dbReference>
<name>A0ABR4CKT3_9HELO</name>
<accession>A0ABR4CKT3</accession>
<dbReference type="InterPro" id="IPR005829">
    <property type="entry name" value="Sugar_transporter_CS"/>
</dbReference>
<sequence>MRFAPPKVSQDPALIPVRPPSGHFFFAGRTFPRIKWWKERNLRTLYIYIVVLILTNTANGFDGSMMNGLQTLTYWKVYFNYPEGSMLGLFQASMSAGSLFGLFFVPFVIDNWGRRWGIIIGSTIMLIAVGLQTGAQNFGMFVAARIILGFGDSIMLGAAPLLITEISHPQDRAILVTLSGASYHCGSFIASWVTYGTLKIQSDWSWRLPSLLQSICSIVILVMMWWIPESPRWLINKDKSDEALKILAHYHAHDDDQDEYVLPPVKNPFRTGRFNISVPFFVLTYYRFVQLEFSEIRAAIELDKSVGKNNWIDLVKTKGNRKRIGIITAIALFSQWSGNGLISYYLHQVMNAVGITDPQTQLGINGGMKTWSLFVNISMSFAADRLGRRPIYLISTIGTFVAFTIWTIISARYQISPVNGLGHAFVFMIFIYNTFYGFKSGLMPAYTAEILPYGIRAKGFTWMNFCVSGALFFNQYVNAIALKALAWKYYLVYVVFLAFECLIIYYFVIETRYTPLEEIAKFFDGKDAVDLAELANAEMKDMKVKDEDAKEARVEHVDLR</sequence>
<feature type="domain" description="Major facilitator superfamily (MFS) profile" evidence="7">
    <location>
        <begin position="48"/>
        <end position="512"/>
    </location>
</feature>
<dbReference type="Proteomes" id="UP001595075">
    <property type="component" value="Unassembled WGS sequence"/>
</dbReference>
<comment type="similarity">
    <text evidence="2">Belongs to the major facilitator superfamily. Sugar transporter (TC 2.A.1.1) family.</text>
</comment>
<evidence type="ECO:0000256" key="4">
    <source>
        <dbReference type="ARBA" id="ARBA00022989"/>
    </source>
</evidence>
<evidence type="ECO:0000259" key="7">
    <source>
        <dbReference type="PROSITE" id="PS50850"/>
    </source>
</evidence>
<dbReference type="InterPro" id="IPR036259">
    <property type="entry name" value="MFS_trans_sf"/>
</dbReference>
<dbReference type="InterPro" id="IPR005828">
    <property type="entry name" value="MFS_sugar_transport-like"/>
</dbReference>
<dbReference type="Pfam" id="PF00083">
    <property type="entry name" value="Sugar_tr"/>
    <property type="match status" value="2"/>
</dbReference>
<keyword evidence="3 6" id="KW-0812">Transmembrane</keyword>
<dbReference type="SUPFAM" id="SSF103473">
    <property type="entry name" value="MFS general substrate transporter"/>
    <property type="match status" value="1"/>
</dbReference>
<feature type="transmembrane region" description="Helical" evidence="6">
    <location>
        <begin position="175"/>
        <end position="198"/>
    </location>
</feature>
<feature type="transmembrane region" description="Helical" evidence="6">
    <location>
        <begin position="459"/>
        <end position="477"/>
    </location>
</feature>
<feature type="transmembrane region" description="Helical" evidence="6">
    <location>
        <begin position="390"/>
        <end position="409"/>
    </location>
</feature>
<feature type="transmembrane region" description="Helical" evidence="6">
    <location>
        <begin position="116"/>
        <end position="135"/>
    </location>
</feature>
<keyword evidence="4 6" id="KW-1133">Transmembrane helix</keyword>
<feature type="transmembrane region" description="Helical" evidence="6">
    <location>
        <begin position="421"/>
        <end position="438"/>
    </location>
</feature>
<evidence type="ECO:0000313" key="9">
    <source>
        <dbReference type="Proteomes" id="UP001595075"/>
    </source>
</evidence>
<feature type="transmembrane region" description="Helical" evidence="6">
    <location>
        <begin position="210"/>
        <end position="227"/>
    </location>
</feature>
<comment type="caution">
    <text evidence="8">The sequence shown here is derived from an EMBL/GenBank/DDBJ whole genome shotgun (WGS) entry which is preliminary data.</text>
</comment>
<reference evidence="8 9" key="1">
    <citation type="journal article" date="2024" name="Commun. Biol.">
        <title>Comparative genomic analysis of thermophilic fungi reveals convergent evolutionary adaptations and gene losses.</title>
        <authorList>
            <person name="Steindorff A.S."/>
            <person name="Aguilar-Pontes M.V."/>
            <person name="Robinson A.J."/>
            <person name="Andreopoulos B."/>
            <person name="LaButti K."/>
            <person name="Kuo A."/>
            <person name="Mondo S."/>
            <person name="Riley R."/>
            <person name="Otillar R."/>
            <person name="Haridas S."/>
            <person name="Lipzen A."/>
            <person name="Grimwood J."/>
            <person name="Schmutz J."/>
            <person name="Clum A."/>
            <person name="Reid I.D."/>
            <person name="Moisan M.C."/>
            <person name="Butler G."/>
            <person name="Nguyen T.T.M."/>
            <person name="Dewar K."/>
            <person name="Conant G."/>
            <person name="Drula E."/>
            <person name="Henrissat B."/>
            <person name="Hansel C."/>
            <person name="Singer S."/>
            <person name="Hutchinson M.I."/>
            <person name="de Vries R.P."/>
            <person name="Natvig D.O."/>
            <person name="Powell A.J."/>
            <person name="Tsang A."/>
            <person name="Grigoriev I.V."/>
        </authorList>
    </citation>
    <scope>NUCLEOTIDE SEQUENCE [LARGE SCALE GENOMIC DNA]</scope>
    <source>
        <strain evidence="8 9">CBS 494.80</strain>
    </source>
</reference>
<dbReference type="PANTHER" id="PTHR48022:SF63">
    <property type="entry name" value="TRANSPORTER, PUTATIVE-RELATED"/>
    <property type="match status" value="1"/>
</dbReference>
<evidence type="ECO:0000256" key="6">
    <source>
        <dbReference type="SAM" id="Phobius"/>
    </source>
</evidence>
<evidence type="ECO:0000256" key="1">
    <source>
        <dbReference type="ARBA" id="ARBA00004141"/>
    </source>
</evidence>
<feature type="transmembrane region" description="Helical" evidence="6">
    <location>
        <begin position="86"/>
        <end position="109"/>
    </location>
</feature>
<feature type="transmembrane region" description="Helical" evidence="6">
    <location>
        <begin position="324"/>
        <end position="346"/>
    </location>
</feature>
<evidence type="ECO:0000256" key="2">
    <source>
        <dbReference type="ARBA" id="ARBA00010992"/>
    </source>
</evidence>
<dbReference type="PROSITE" id="PS50850">
    <property type="entry name" value="MFS"/>
    <property type="match status" value="1"/>
</dbReference>
<comment type="subcellular location">
    <subcellularLocation>
        <location evidence="1">Membrane</location>
        <topology evidence="1">Multi-pass membrane protein</topology>
    </subcellularLocation>
</comment>
<dbReference type="InterPro" id="IPR020846">
    <property type="entry name" value="MFS_dom"/>
</dbReference>
<dbReference type="PROSITE" id="PS00216">
    <property type="entry name" value="SUGAR_TRANSPORT_1"/>
    <property type="match status" value="1"/>
</dbReference>
<gene>
    <name evidence="8" type="ORF">VTL71DRAFT_13593</name>
</gene>
<protein>
    <recommendedName>
        <fullName evidence="7">Major facilitator superfamily (MFS) profile domain-containing protein</fullName>
    </recommendedName>
</protein>
<organism evidence="8 9">
    <name type="scientific">Oculimacula yallundae</name>
    <dbReference type="NCBI Taxonomy" id="86028"/>
    <lineage>
        <taxon>Eukaryota</taxon>
        <taxon>Fungi</taxon>
        <taxon>Dikarya</taxon>
        <taxon>Ascomycota</taxon>
        <taxon>Pezizomycotina</taxon>
        <taxon>Leotiomycetes</taxon>
        <taxon>Helotiales</taxon>
        <taxon>Ploettnerulaceae</taxon>
        <taxon>Oculimacula</taxon>
    </lineage>
</organism>